<evidence type="ECO:0000313" key="3">
    <source>
        <dbReference type="Proteomes" id="UP001396334"/>
    </source>
</evidence>
<keyword evidence="3" id="KW-1185">Reference proteome</keyword>
<gene>
    <name evidence="2" type="ORF">V6N11_017499</name>
</gene>
<dbReference type="InterPro" id="IPR026960">
    <property type="entry name" value="RVT-Znf"/>
</dbReference>
<proteinExistence type="predicted"/>
<evidence type="ECO:0000313" key="2">
    <source>
        <dbReference type="EMBL" id="KAK9042425.1"/>
    </source>
</evidence>
<feature type="domain" description="Reverse transcriptase zinc-binding" evidence="1">
    <location>
        <begin position="11"/>
        <end position="94"/>
    </location>
</feature>
<dbReference type="Proteomes" id="UP001396334">
    <property type="component" value="Unassembled WGS sequence"/>
</dbReference>
<evidence type="ECO:0000259" key="1">
    <source>
        <dbReference type="Pfam" id="PF13966"/>
    </source>
</evidence>
<sequence length="96" mass="11069">MAWRHTPTGAFTVASAYEGILCTSWDVCDPKWSCIWSLPIAQRIRMFLWLVLRQHLMTNVERVHRGLSSDPSCLSCGCYNETILHILRDCPLVRSF</sequence>
<dbReference type="EMBL" id="JBBPBN010000004">
    <property type="protein sequence ID" value="KAK9042425.1"/>
    <property type="molecule type" value="Genomic_DNA"/>
</dbReference>
<dbReference type="Pfam" id="PF13966">
    <property type="entry name" value="zf-RVT"/>
    <property type="match status" value="1"/>
</dbReference>
<comment type="caution">
    <text evidence="2">The sequence shown here is derived from an EMBL/GenBank/DDBJ whole genome shotgun (WGS) entry which is preliminary data.</text>
</comment>
<accession>A0ABR2TYJ7</accession>
<reference evidence="2 3" key="1">
    <citation type="journal article" date="2024" name="G3 (Bethesda)">
        <title>Genome assembly of Hibiscus sabdariffa L. provides insights into metabolisms of medicinal natural products.</title>
        <authorList>
            <person name="Kim T."/>
        </authorList>
    </citation>
    <scope>NUCLEOTIDE SEQUENCE [LARGE SCALE GENOMIC DNA]</scope>
    <source>
        <strain evidence="2">TK-2024</strain>
        <tissue evidence="2">Old leaves</tissue>
    </source>
</reference>
<organism evidence="2 3">
    <name type="scientific">Hibiscus sabdariffa</name>
    <name type="common">roselle</name>
    <dbReference type="NCBI Taxonomy" id="183260"/>
    <lineage>
        <taxon>Eukaryota</taxon>
        <taxon>Viridiplantae</taxon>
        <taxon>Streptophyta</taxon>
        <taxon>Embryophyta</taxon>
        <taxon>Tracheophyta</taxon>
        <taxon>Spermatophyta</taxon>
        <taxon>Magnoliopsida</taxon>
        <taxon>eudicotyledons</taxon>
        <taxon>Gunneridae</taxon>
        <taxon>Pentapetalae</taxon>
        <taxon>rosids</taxon>
        <taxon>malvids</taxon>
        <taxon>Malvales</taxon>
        <taxon>Malvaceae</taxon>
        <taxon>Malvoideae</taxon>
        <taxon>Hibiscus</taxon>
    </lineage>
</organism>
<protein>
    <recommendedName>
        <fullName evidence="1">Reverse transcriptase zinc-binding domain-containing protein</fullName>
    </recommendedName>
</protein>
<name>A0ABR2TYJ7_9ROSI</name>